<evidence type="ECO:0000313" key="2">
    <source>
        <dbReference type="EMBL" id="KER31744.1"/>
    </source>
</evidence>
<keyword evidence="3" id="KW-1185">Reference proteome</keyword>
<dbReference type="GeneID" id="20316295"/>
<dbReference type="CTD" id="20316295"/>
<feature type="compositionally biased region" description="Polar residues" evidence="1">
    <location>
        <begin position="94"/>
        <end position="103"/>
    </location>
</feature>
<dbReference type="Proteomes" id="UP000054324">
    <property type="component" value="Unassembled WGS sequence"/>
</dbReference>
<name>A0A075AIJ5_OPIVI</name>
<accession>A0A075AIJ5</accession>
<protein>
    <submittedName>
        <fullName evidence="2">Uncharacterized protein</fullName>
    </submittedName>
</protein>
<dbReference type="AlphaFoldDB" id="A0A075AIJ5"/>
<dbReference type="RefSeq" id="XP_009164530.1">
    <property type="nucleotide sequence ID" value="XM_009166266.1"/>
</dbReference>
<gene>
    <name evidence="2" type="ORF">T265_02107</name>
</gene>
<dbReference type="EMBL" id="KL596642">
    <property type="protein sequence ID" value="KER31744.1"/>
    <property type="molecule type" value="Genomic_DNA"/>
</dbReference>
<proteinExistence type="predicted"/>
<feature type="region of interest" description="Disordered" evidence="1">
    <location>
        <begin position="62"/>
        <end position="103"/>
    </location>
</feature>
<dbReference type="KEGG" id="ovi:T265_02107"/>
<evidence type="ECO:0000256" key="1">
    <source>
        <dbReference type="SAM" id="MobiDB-lite"/>
    </source>
</evidence>
<reference evidence="2 3" key="1">
    <citation type="submission" date="2013-11" db="EMBL/GenBank/DDBJ databases">
        <title>Opisthorchis viverrini - life in the bile duct.</title>
        <authorList>
            <person name="Young N.D."/>
            <person name="Nagarajan N."/>
            <person name="Lin S.J."/>
            <person name="Korhonen P.K."/>
            <person name="Jex A.R."/>
            <person name="Hall R.S."/>
            <person name="Safavi-Hemami H."/>
            <person name="Kaewkong W."/>
            <person name="Bertrand D."/>
            <person name="Gao S."/>
            <person name="Seet Q."/>
            <person name="Wongkham S."/>
            <person name="Teh B.T."/>
            <person name="Wongkham C."/>
            <person name="Intapan P.M."/>
            <person name="Maleewong W."/>
            <person name="Yang X."/>
            <person name="Hu M."/>
            <person name="Wang Z."/>
            <person name="Hofmann A."/>
            <person name="Sternberg P.W."/>
            <person name="Tan P."/>
            <person name="Wang J."/>
            <person name="Gasser R.B."/>
        </authorList>
    </citation>
    <scope>NUCLEOTIDE SEQUENCE [LARGE SCALE GENOMIC DNA]</scope>
</reference>
<sequence>MTQTIDVGTLFWKSNKSTTNYHDEPGLYTQTGRLSSQLTNHKPCTRGTLAQGVTLSVTGKEERGAAMADKPGPHEIGQEFGTLAGPTPRRELTGRQSGPNSQS</sequence>
<evidence type="ECO:0000313" key="3">
    <source>
        <dbReference type="Proteomes" id="UP000054324"/>
    </source>
</evidence>
<organism evidence="2 3">
    <name type="scientific">Opisthorchis viverrini</name>
    <name type="common">Southeast Asian liver fluke</name>
    <dbReference type="NCBI Taxonomy" id="6198"/>
    <lineage>
        <taxon>Eukaryota</taxon>
        <taxon>Metazoa</taxon>
        <taxon>Spiralia</taxon>
        <taxon>Lophotrochozoa</taxon>
        <taxon>Platyhelminthes</taxon>
        <taxon>Trematoda</taxon>
        <taxon>Digenea</taxon>
        <taxon>Opisthorchiida</taxon>
        <taxon>Opisthorchiata</taxon>
        <taxon>Opisthorchiidae</taxon>
        <taxon>Opisthorchis</taxon>
    </lineage>
</organism>